<name>A0A559T430_SERFO</name>
<dbReference type="GO" id="GO:0003677">
    <property type="term" value="F:DNA binding"/>
    <property type="evidence" value="ECO:0007669"/>
    <property type="project" value="UniProtKB-KW"/>
</dbReference>
<organism evidence="1">
    <name type="scientific">Serratia fonticola</name>
    <dbReference type="NCBI Taxonomy" id="47917"/>
    <lineage>
        <taxon>Bacteria</taxon>
        <taxon>Pseudomonadati</taxon>
        <taxon>Pseudomonadota</taxon>
        <taxon>Gammaproteobacteria</taxon>
        <taxon>Enterobacterales</taxon>
        <taxon>Yersiniaceae</taxon>
        <taxon>Serratia</taxon>
    </lineage>
</organism>
<dbReference type="Gene3D" id="3.40.50.2300">
    <property type="match status" value="1"/>
</dbReference>
<gene>
    <name evidence="1" type="ORF">FHU10_1862</name>
</gene>
<sequence length="241" mass="27767">MNFSVHNKNEGSNIPLSIFLSNFHIDINAKECLNIAILDEDKLSCMGIKCLLESTYGEKTVVKSFFSLTALNASSDQRWDVIIIDANGIDFSMLDVFIWLDKFNSIHSRYPKILFTHRFNRRTLPLNILYFYSGNIYNKDDDVSLLINMLTDMIYVEDNKSKTIPTISESEKNILMEISKFKCIKKISTKSGKNIKKLSNYKNKALTKLGVGSSSHFFASFNRRQLKRLVNLSCFSHNFRE</sequence>
<accession>A0A559T430</accession>
<dbReference type="SUPFAM" id="SSF52172">
    <property type="entry name" value="CheY-like"/>
    <property type="match status" value="1"/>
</dbReference>
<dbReference type="AlphaFoldDB" id="A0A559T430"/>
<dbReference type="InterPro" id="IPR011006">
    <property type="entry name" value="CheY-like_superfamily"/>
</dbReference>
<protein>
    <submittedName>
        <fullName evidence="1">DNA-binding NarL/FixJ family response regulator</fullName>
    </submittedName>
</protein>
<keyword evidence="1" id="KW-0238">DNA-binding</keyword>
<evidence type="ECO:0000313" key="1">
    <source>
        <dbReference type="EMBL" id="TVZ69357.1"/>
    </source>
</evidence>
<dbReference type="EMBL" id="VISQ01000001">
    <property type="protein sequence ID" value="TVZ69357.1"/>
    <property type="molecule type" value="Genomic_DNA"/>
</dbReference>
<comment type="caution">
    <text evidence="1">The sequence shown here is derived from an EMBL/GenBank/DDBJ whole genome shotgun (WGS) entry which is preliminary data.</text>
</comment>
<reference evidence="1" key="2">
    <citation type="submission" date="2019-08" db="EMBL/GenBank/DDBJ databases">
        <title>Investigation of anaerobic lignin degradation for improved lignocellulosic biofuels.</title>
        <authorList>
            <person name="Deangelis K.PhD."/>
        </authorList>
    </citation>
    <scope>NUCLEOTIDE SEQUENCE [LARGE SCALE GENOMIC DNA]</scope>
    <source>
        <strain evidence="1">128R</strain>
    </source>
</reference>
<proteinExistence type="predicted"/>
<reference evidence="1" key="1">
    <citation type="submission" date="2019-06" db="EMBL/GenBank/DDBJ databases">
        <authorList>
            <person name="Deangelis K."/>
            <person name="Huntemann M."/>
            <person name="Clum A."/>
            <person name="Pillay M."/>
            <person name="Palaniappan K."/>
            <person name="Varghese N."/>
            <person name="Mikhailova N."/>
            <person name="Stamatis D."/>
            <person name="Reddy T."/>
            <person name="Daum C."/>
            <person name="Shapiro N."/>
            <person name="Ivanova N."/>
            <person name="Kyrpides N."/>
            <person name="Woyke T."/>
        </authorList>
    </citation>
    <scope>NUCLEOTIDE SEQUENCE [LARGE SCALE GENOMIC DNA]</scope>
    <source>
        <strain evidence="1">128R</strain>
    </source>
</reference>
<dbReference type="OrthoDB" id="6517048at2"/>